<name>A0ACB9YKY6_9PEZI</name>
<comment type="caution">
    <text evidence="1">The sequence shown here is derived from an EMBL/GenBank/DDBJ whole genome shotgun (WGS) entry which is preliminary data.</text>
</comment>
<reference evidence="1 2" key="1">
    <citation type="journal article" date="2022" name="New Phytol.">
        <title>Ecological generalism drives hyperdiversity of secondary metabolite gene clusters in xylarialean endophytes.</title>
        <authorList>
            <person name="Franco M.E.E."/>
            <person name="Wisecaver J.H."/>
            <person name="Arnold A.E."/>
            <person name="Ju Y.M."/>
            <person name="Slot J.C."/>
            <person name="Ahrendt S."/>
            <person name="Moore L.P."/>
            <person name="Eastman K.E."/>
            <person name="Scott K."/>
            <person name="Konkel Z."/>
            <person name="Mondo S.J."/>
            <person name="Kuo A."/>
            <person name="Hayes R.D."/>
            <person name="Haridas S."/>
            <person name="Andreopoulos B."/>
            <person name="Riley R."/>
            <person name="LaButti K."/>
            <person name="Pangilinan J."/>
            <person name="Lipzen A."/>
            <person name="Amirebrahimi M."/>
            <person name="Yan J."/>
            <person name="Adam C."/>
            <person name="Keymanesh K."/>
            <person name="Ng V."/>
            <person name="Louie K."/>
            <person name="Northen T."/>
            <person name="Drula E."/>
            <person name="Henrissat B."/>
            <person name="Hsieh H.M."/>
            <person name="Youens-Clark K."/>
            <person name="Lutzoni F."/>
            <person name="Miadlikowska J."/>
            <person name="Eastwood D.C."/>
            <person name="Hamelin R.C."/>
            <person name="Grigoriev I.V."/>
            <person name="U'Ren J.M."/>
        </authorList>
    </citation>
    <scope>NUCLEOTIDE SEQUENCE [LARGE SCALE GENOMIC DNA]</scope>
    <source>
        <strain evidence="1 2">CBS 119005</strain>
    </source>
</reference>
<organism evidence="1 2">
    <name type="scientific">Hypoxylon rubiginosum</name>
    <dbReference type="NCBI Taxonomy" id="110542"/>
    <lineage>
        <taxon>Eukaryota</taxon>
        <taxon>Fungi</taxon>
        <taxon>Dikarya</taxon>
        <taxon>Ascomycota</taxon>
        <taxon>Pezizomycotina</taxon>
        <taxon>Sordariomycetes</taxon>
        <taxon>Xylariomycetidae</taxon>
        <taxon>Xylariales</taxon>
        <taxon>Hypoxylaceae</taxon>
        <taxon>Hypoxylon</taxon>
    </lineage>
</organism>
<sequence length="364" mass="40728">MLALIVLLASLLSLTRGSAPNKRESSIRPIILEKSGGFVAGGKTISNPRLPSMTLSCDHGYMEYFIPWKPRRTSLVMWHSATTQAFQNRWDGGEGYKDMFLRRRYPVYLWDGPRVGRANWACDEYSYVPFYQDQGNFAAWNFGPSYPNFWPGVQFPTEDEEAWQQATSSRYVEFDTTENIHMQSQAAAVAADSGRLGGSIVYIANSASGLRAQMTVVKSNTTNIKAIVAYEGYGCVFPDTANITAGSPFGPMIVPLEDFKKLAKLKAIQFVWGDHRDESYPLLRQTRQAAQIINQYGGNAEVFFLAKDGGLNGSTHSAFADMDNDKVADLLEGFLEKNGLDGYPTETRDDSGNSDEEWRQWDYN</sequence>
<dbReference type="EMBL" id="MU393601">
    <property type="protein sequence ID" value="KAI4860061.1"/>
    <property type="molecule type" value="Genomic_DNA"/>
</dbReference>
<protein>
    <submittedName>
        <fullName evidence="1">Uncharacterized protein</fullName>
    </submittedName>
</protein>
<keyword evidence="2" id="KW-1185">Reference proteome</keyword>
<gene>
    <name evidence="1" type="ORF">F4820DRAFT_462002</name>
</gene>
<evidence type="ECO:0000313" key="2">
    <source>
        <dbReference type="Proteomes" id="UP001497700"/>
    </source>
</evidence>
<evidence type="ECO:0000313" key="1">
    <source>
        <dbReference type="EMBL" id="KAI4860061.1"/>
    </source>
</evidence>
<dbReference type="Proteomes" id="UP001497700">
    <property type="component" value="Unassembled WGS sequence"/>
</dbReference>
<proteinExistence type="predicted"/>
<accession>A0ACB9YKY6</accession>